<dbReference type="Pfam" id="PF04109">
    <property type="entry name" value="ATG9"/>
    <property type="match status" value="1"/>
</dbReference>
<dbReference type="GO" id="GO:0005776">
    <property type="term" value="C:autophagosome"/>
    <property type="evidence" value="ECO:0007669"/>
    <property type="project" value="TreeGrafter"/>
</dbReference>
<evidence type="ECO:0000256" key="3">
    <source>
        <dbReference type="ARBA" id="ARBA00018074"/>
    </source>
</evidence>
<dbReference type="AlphaFoldDB" id="A0A699YVP0"/>
<keyword evidence="11" id="KW-0732">Signal</keyword>
<accession>A0A699YVP0</accession>
<dbReference type="GO" id="GO:0034727">
    <property type="term" value="P:piecemeal microautophagy of the nucleus"/>
    <property type="evidence" value="ECO:0007669"/>
    <property type="project" value="TreeGrafter"/>
</dbReference>
<organism evidence="12 13">
    <name type="scientific">Haematococcus lacustris</name>
    <name type="common">Green alga</name>
    <name type="synonym">Haematococcus pluvialis</name>
    <dbReference type="NCBI Taxonomy" id="44745"/>
    <lineage>
        <taxon>Eukaryota</taxon>
        <taxon>Viridiplantae</taxon>
        <taxon>Chlorophyta</taxon>
        <taxon>core chlorophytes</taxon>
        <taxon>Chlorophyceae</taxon>
        <taxon>CS clade</taxon>
        <taxon>Chlamydomonadales</taxon>
        <taxon>Haematococcaceae</taxon>
        <taxon>Haematococcus</taxon>
    </lineage>
</organism>
<proteinExistence type="inferred from homology"/>
<evidence type="ECO:0000256" key="9">
    <source>
        <dbReference type="ARBA" id="ARBA00023136"/>
    </source>
</evidence>
<evidence type="ECO:0000256" key="5">
    <source>
        <dbReference type="ARBA" id="ARBA00022692"/>
    </source>
</evidence>
<dbReference type="GO" id="GO:0000422">
    <property type="term" value="P:autophagy of mitochondrion"/>
    <property type="evidence" value="ECO:0007669"/>
    <property type="project" value="TreeGrafter"/>
</dbReference>
<keyword evidence="8 10" id="KW-0445">Lipid transport</keyword>
<gene>
    <name evidence="12" type="ORF">HaLaN_01855</name>
</gene>
<evidence type="ECO:0000313" key="12">
    <source>
        <dbReference type="EMBL" id="GFH07102.1"/>
    </source>
</evidence>
<keyword evidence="7 10" id="KW-0072">Autophagy</keyword>
<evidence type="ECO:0000256" key="7">
    <source>
        <dbReference type="ARBA" id="ARBA00023006"/>
    </source>
</evidence>
<dbReference type="Proteomes" id="UP000485058">
    <property type="component" value="Unassembled WGS sequence"/>
</dbReference>
<evidence type="ECO:0000256" key="11">
    <source>
        <dbReference type="SAM" id="SignalP"/>
    </source>
</evidence>
<keyword evidence="4 10" id="KW-0813">Transport</keyword>
<dbReference type="GO" id="GO:0006869">
    <property type="term" value="P:lipid transport"/>
    <property type="evidence" value="ECO:0007669"/>
    <property type="project" value="UniProtKB-KW"/>
</dbReference>
<feature type="chain" id="PRO_5025352776" description="Autophagy-related protein 9" evidence="11">
    <location>
        <begin position="22"/>
        <end position="92"/>
    </location>
</feature>
<comment type="caution">
    <text evidence="12">The sequence shown here is derived from an EMBL/GenBank/DDBJ whole genome shotgun (WGS) entry which is preliminary data.</text>
</comment>
<evidence type="ECO:0000256" key="6">
    <source>
        <dbReference type="ARBA" id="ARBA00022989"/>
    </source>
</evidence>
<reference evidence="12 13" key="1">
    <citation type="submission" date="2020-02" db="EMBL/GenBank/DDBJ databases">
        <title>Draft genome sequence of Haematococcus lacustris strain NIES-144.</title>
        <authorList>
            <person name="Morimoto D."/>
            <person name="Nakagawa S."/>
            <person name="Yoshida T."/>
            <person name="Sawayama S."/>
        </authorList>
    </citation>
    <scope>NUCLEOTIDE SEQUENCE [LARGE SCALE GENOMIC DNA]</scope>
    <source>
        <strain evidence="12 13">NIES-144</strain>
    </source>
</reference>
<sequence length="92" mass="9905">MSGRAGVVALALALGPSGCLALRSGWCWLGWERHDAGTAAGGSAGSRRWSALARWRLREFNELPHYCAHRFVKGGAAREGQEGSGRRVRQEG</sequence>
<evidence type="ECO:0000256" key="4">
    <source>
        <dbReference type="ARBA" id="ARBA00022448"/>
    </source>
</evidence>
<keyword evidence="13" id="KW-1185">Reference proteome</keyword>
<keyword evidence="5" id="KW-0812">Transmembrane</keyword>
<feature type="signal peptide" evidence="11">
    <location>
        <begin position="1"/>
        <end position="21"/>
    </location>
</feature>
<keyword evidence="9" id="KW-0472">Membrane</keyword>
<comment type="subcellular location">
    <subcellularLocation>
        <location evidence="1 10">Preautophagosomal structure membrane</location>
        <topology evidence="1 10">Multi-pass membrane protein</topology>
    </subcellularLocation>
</comment>
<dbReference type="EMBL" id="BLLF01000074">
    <property type="protein sequence ID" value="GFH07102.1"/>
    <property type="molecule type" value="Genomic_DNA"/>
</dbReference>
<evidence type="ECO:0000256" key="10">
    <source>
        <dbReference type="RuleBase" id="RU364027"/>
    </source>
</evidence>
<dbReference type="GO" id="GO:0034497">
    <property type="term" value="P:protein localization to phagophore assembly site"/>
    <property type="evidence" value="ECO:0007669"/>
    <property type="project" value="TreeGrafter"/>
</dbReference>
<evidence type="ECO:0000256" key="8">
    <source>
        <dbReference type="ARBA" id="ARBA00023055"/>
    </source>
</evidence>
<evidence type="ECO:0000313" key="13">
    <source>
        <dbReference type="Proteomes" id="UP000485058"/>
    </source>
</evidence>
<dbReference type="PANTHER" id="PTHR13038">
    <property type="entry name" value="APG9 AUTOPHAGY 9"/>
    <property type="match status" value="1"/>
</dbReference>
<evidence type="ECO:0000256" key="1">
    <source>
        <dbReference type="ARBA" id="ARBA00004511"/>
    </source>
</evidence>
<dbReference type="InterPro" id="IPR007241">
    <property type="entry name" value="Autophagy-rel_prot_9"/>
</dbReference>
<keyword evidence="6" id="KW-1133">Transmembrane helix</keyword>
<comment type="similarity">
    <text evidence="2 10">Belongs to the ATG9 family.</text>
</comment>
<dbReference type="GO" id="GO:0034045">
    <property type="term" value="C:phagophore assembly site membrane"/>
    <property type="evidence" value="ECO:0007669"/>
    <property type="project" value="UniProtKB-SubCell"/>
</dbReference>
<comment type="function">
    <text evidence="10">Phospholipid scramblase involved in autophagy. Cycles between the preautophagosomal structure/phagophore assembly site (PAS) and the cytoplasmic vesicle pool and supplies membrane for the growing autophagosome. Lipid scramblase activity plays a key role in preautophagosomal structure/phagophore assembly by distributing the phospholipids that arrive through ATG2 from the cytoplasmic to the luminal leaflet of the bilayer, thereby driving autophagosomal membrane expansion.</text>
</comment>
<protein>
    <recommendedName>
        <fullName evidence="3 10">Autophagy-related protein 9</fullName>
    </recommendedName>
</protein>
<dbReference type="GO" id="GO:0061709">
    <property type="term" value="P:reticulophagy"/>
    <property type="evidence" value="ECO:0007669"/>
    <property type="project" value="TreeGrafter"/>
</dbReference>
<name>A0A699YVP0_HAELA</name>
<dbReference type="PANTHER" id="PTHR13038:SF10">
    <property type="entry name" value="AUTOPHAGY-RELATED PROTEIN 9"/>
    <property type="match status" value="1"/>
</dbReference>
<evidence type="ECO:0000256" key="2">
    <source>
        <dbReference type="ARBA" id="ARBA00006185"/>
    </source>
</evidence>